<dbReference type="SUPFAM" id="SSF57959">
    <property type="entry name" value="Leucine zipper domain"/>
    <property type="match status" value="1"/>
</dbReference>
<evidence type="ECO:0000256" key="7">
    <source>
        <dbReference type="ARBA" id="ARBA00023242"/>
    </source>
</evidence>
<feature type="coiled-coil region" evidence="9">
    <location>
        <begin position="117"/>
        <end position="147"/>
    </location>
</feature>
<evidence type="ECO:0000313" key="13">
    <source>
        <dbReference type="Proteomes" id="UP000191522"/>
    </source>
</evidence>
<feature type="compositionally biased region" description="Low complexity" evidence="10">
    <location>
        <begin position="33"/>
        <end position="51"/>
    </location>
</feature>
<evidence type="ECO:0000256" key="1">
    <source>
        <dbReference type="ARBA" id="ARBA00004049"/>
    </source>
</evidence>
<keyword evidence="6" id="KW-0804">Transcription</keyword>
<evidence type="ECO:0000256" key="10">
    <source>
        <dbReference type="SAM" id="MobiDB-lite"/>
    </source>
</evidence>
<evidence type="ECO:0000256" key="9">
    <source>
        <dbReference type="SAM" id="Coils"/>
    </source>
</evidence>
<keyword evidence="5" id="KW-0238">DNA-binding</keyword>
<evidence type="ECO:0000256" key="3">
    <source>
        <dbReference type="ARBA" id="ARBA00007163"/>
    </source>
</evidence>
<feature type="compositionally biased region" description="Basic and acidic residues" evidence="10">
    <location>
        <begin position="19"/>
        <end position="29"/>
    </location>
</feature>
<evidence type="ECO:0000256" key="6">
    <source>
        <dbReference type="ARBA" id="ARBA00023163"/>
    </source>
</evidence>
<dbReference type="InterPro" id="IPR004827">
    <property type="entry name" value="bZIP"/>
</dbReference>
<dbReference type="AlphaFoldDB" id="A0A1V6PFE1"/>
<evidence type="ECO:0000256" key="8">
    <source>
        <dbReference type="ARBA" id="ARBA00044067"/>
    </source>
</evidence>
<keyword evidence="9" id="KW-0175">Coiled coil</keyword>
<sequence>MQPALAPAPHPSMQSSAQDHADQVLHDHLLAAQRELQGRPQGGPQQQHLQPNTASPRDQANIDPAISGAAMLNAAPQTPTQPHQASPEDSTSKSYGKRELSTSKRAAQNRAAQRAFRQRKETYIRKLEEENKQTEHIREQLKHLITENYSLREYVINLQSRLMDVQAEVPEIPANIDLSQPPRHELAMAAGLTGGVPAPGAGQQPQHPGSANDDMNSLNRIAVAGLGMRKNPDDGNFMGNNFQPNKRVRGDENQGDASDVVPKHETHGLPLP</sequence>
<dbReference type="EMBL" id="MDYL01000006">
    <property type="protein sequence ID" value="OQD75714.1"/>
    <property type="molecule type" value="Genomic_DNA"/>
</dbReference>
<dbReference type="PANTHER" id="PTHR40621:SF11">
    <property type="entry name" value="TRANSCRIPTION FACTOR KAPC-RELATED"/>
    <property type="match status" value="1"/>
</dbReference>
<dbReference type="Gene3D" id="1.20.5.170">
    <property type="match status" value="1"/>
</dbReference>
<protein>
    <recommendedName>
        <fullName evidence="8">Putative transcription factor kapC</fullName>
    </recommendedName>
</protein>
<keyword evidence="7" id="KW-0539">Nucleus</keyword>
<dbReference type="PANTHER" id="PTHR40621">
    <property type="entry name" value="TRANSCRIPTION FACTOR KAPC-RELATED"/>
    <property type="match status" value="1"/>
</dbReference>
<evidence type="ECO:0000313" key="12">
    <source>
        <dbReference type="EMBL" id="OQD75714.1"/>
    </source>
</evidence>
<feature type="compositionally biased region" description="Low complexity" evidence="10">
    <location>
        <begin position="105"/>
        <end position="115"/>
    </location>
</feature>
<gene>
    <name evidence="12" type="ORF">PENDEC_c006G00831</name>
</gene>
<feature type="compositionally biased region" description="Pro residues" evidence="10">
    <location>
        <begin position="1"/>
        <end position="10"/>
    </location>
</feature>
<evidence type="ECO:0000256" key="5">
    <source>
        <dbReference type="ARBA" id="ARBA00023125"/>
    </source>
</evidence>
<comment type="function">
    <text evidence="1">Putative transcription factor.</text>
</comment>
<dbReference type="OMA" id="PHMQPNT"/>
<feature type="compositionally biased region" description="Polar residues" evidence="10">
    <location>
        <begin position="75"/>
        <end position="94"/>
    </location>
</feature>
<accession>A0A1V6PFE1</accession>
<reference evidence="13" key="1">
    <citation type="journal article" date="2017" name="Nat. Microbiol.">
        <title>Global analysis of biosynthetic gene clusters reveals vast potential of secondary metabolite production in Penicillium species.</title>
        <authorList>
            <person name="Nielsen J.C."/>
            <person name="Grijseels S."/>
            <person name="Prigent S."/>
            <person name="Ji B."/>
            <person name="Dainat J."/>
            <person name="Nielsen K.F."/>
            <person name="Frisvad J.C."/>
            <person name="Workman M."/>
            <person name="Nielsen J."/>
        </authorList>
    </citation>
    <scope>NUCLEOTIDE SEQUENCE [LARGE SCALE GENOMIC DNA]</scope>
    <source>
        <strain evidence="13">IBT 11843</strain>
    </source>
</reference>
<evidence type="ECO:0000256" key="4">
    <source>
        <dbReference type="ARBA" id="ARBA00023015"/>
    </source>
</evidence>
<evidence type="ECO:0000259" key="11">
    <source>
        <dbReference type="PROSITE" id="PS00036"/>
    </source>
</evidence>
<dbReference type="InterPro" id="IPR046347">
    <property type="entry name" value="bZIP_sf"/>
</dbReference>
<dbReference type="Proteomes" id="UP000191522">
    <property type="component" value="Unassembled WGS sequence"/>
</dbReference>
<dbReference type="InterPro" id="IPR050936">
    <property type="entry name" value="AP-1-like"/>
</dbReference>
<dbReference type="GO" id="GO:0000976">
    <property type="term" value="F:transcription cis-regulatory region binding"/>
    <property type="evidence" value="ECO:0007669"/>
    <property type="project" value="InterPro"/>
</dbReference>
<dbReference type="STRING" id="69771.A0A1V6PFE1"/>
<proteinExistence type="inferred from homology"/>
<comment type="subcellular location">
    <subcellularLocation>
        <location evidence="2">Nucleus</location>
    </subcellularLocation>
</comment>
<dbReference type="GO" id="GO:0090575">
    <property type="term" value="C:RNA polymerase II transcription regulator complex"/>
    <property type="evidence" value="ECO:0007669"/>
    <property type="project" value="TreeGrafter"/>
</dbReference>
<comment type="caution">
    <text evidence="12">The sequence shown here is derived from an EMBL/GenBank/DDBJ whole genome shotgun (WGS) entry which is preliminary data.</text>
</comment>
<feature type="region of interest" description="Disordered" evidence="10">
    <location>
        <begin position="1"/>
        <end position="116"/>
    </location>
</feature>
<organism evidence="12 13">
    <name type="scientific">Penicillium decumbens</name>
    <dbReference type="NCBI Taxonomy" id="69771"/>
    <lineage>
        <taxon>Eukaryota</taxon>
        <taxon>Fungi</taxon>
        <taxon>Dikarya</taxon>
        <taxon>Ascomycota</taxon>
        <taxon>Pezizomycotina</taxon>
        <taxon>Eurotiomycetes</taxon>
        <taxon>Eurotiomycetidae</taxon>
        <taxon>Eurotiales</taxon>
        <taxon>Aspergillaceae</taxon>
        <taxon>Penicillium</taxon>
    </lineage>
</organism>
<name>A0A1V6PFE1_PENDC</name>
<dbReference type="PROSITE" id="PS00036">
    <property type="entry name" value="BZIP_BASIC"/>
    <property type="match status" value="1"/>
</dbReference>
<dbReference type="OrthoDB" id="2593073at2759"/>
<feature type="compositionally biased region" description="Basic and acidic residues" evidence="10">
    <location>
        <begin position="261"/>
        <end position="272"/>
    </location>
</feature>
<keyword evidence="4" id="KW-0805">Transcription regulation</keyword>
<dbReference type="GO" id="GO:0001228">
    <property type="term" value="F:DNA-binding transcription activator activity, RNA polymerase II-specific"/>
    <property type="evidence" value="ECO:0007669"/>
    <property type="project" value="TreeGrafter"/>
</dbReference>
<dbReference type="Pfam" id="PF00170">
    <property type="entry name" value="bZIP_1"/>
    <property type="match status" value="1"/>
</dbReference>
<feature type="region of interest" description="Disordered" evidence="10">
    <location>
        <begin position="227"/>
        <end position="272"/>
    </location>
</feature>
<comment type="similarity">
    <text evidence="3">Belongs to the bZIP family.</text>
</comment>
<evidence type="ECO:0000256" key="2">
    <source>
        <dbReference type="ARBA" id="ARBA00004123"/>
    </source>
</evidence>
<feature type="domain" description="BZIP" evidence="11">
    <location>
        <begin position="104"/>
        <end position="119"/>
    </location>
</feature>
<keyword evidence="13" id="KW-1185">Reference proteome</keyword>